<comment type="caution">
    <text evidence="8">The sequence shown here is derived from an EMBL/GenBank/DDBJ whole genome shotgun (WGS) entry which is preliminary data.</text>
</comment>
<comment type="subcellular location">
    <subcellularLocation>
        <location evidence="2">Secreted</location>
    </subcellularLocation>
</comment>
<dbReference type="PANTHER" id="PTHR33353">
    <property type="entry name" value="PUTATIVE (AFU_ORTHOLOGUE AFUA_1G12560)-RELATED"/>
    <property type="match status" value="1"/>
</dbReference>
<organism evidence="8 9">
    <name type="scientific">Botrytis porri</name>
    <dbReference type="NCBI Taxonomy" id="87229"/>
    <lineage>
        <taxon>Eukaryota</taxon>
        <taxon>Fungi</taxon>
        <taxon>Dikarya</taxon>
        <taxon>Ascomycota</taxon>
        <taxon>Pezizomycotina</taxon>
        <taxon>Leotiomycetes</taxon>
        <taxon>Helotiales</taxon>
        <taxon>Sclerotiniaceae</taxon>
        <taxon>Botrytis</taxon>
    </lineage>
</organism>
<evidence type="ECO:0000256" key="1">
    <source>
        <dbReference type="ARBA" id="ARBA00001973"/>
    </source>
</evidence>
<keyword evidence="4" id="KW-1015">Disulfide bond</keyword>
<dbReference type="InterPro" id="IPR049892">
    <property type="entry name" value="AA9"/>
</dbReference>
<dbReference type="Gene3D" id="2.70.50.70">
    <property type="match status" value="1"/>
</dbReference>
<feature type="chain" id="PRO_5021344011" description="Auxiliary Activity family 9 catalytic domain-containing protein" evidence="6">
    <location>
        <begin position="20"/>
        <end position="257"/>
    </location>
</feature>
<evidence type="ECO:0000313" key="8">
    <source>
        <dbReference type="EMBL" id="TGO84319.1"/>
    </source>
</evidence>
<gene>
    <name evidence="8" type="ORF">BPOR_0520g00070</name>
</gene>
<proteinExistence type="predicted"/>
<keyword evidence="3" id="KW-0964">Secreted</keyword>
<evidence type="ECO:0000256" key="4">
    <source>
        <dbReference type="ARBA" id="ARBA00023157"/>
    </source>
</evidence>
<dbReference type="GO" id="GO:0005576">
    <property type="term" value="C:extracellular region"/>
    <property type="evidence" value="ECO:0007669"/>
    <property type="project" value="UniProtKB-SubCell"/>
</dbReference>
<dbReference type="InterPro" id="IPR005103">
    <property type="entry name" value="AA9_LPMO"/>
</dbReference>
<name>A0A4Z1KR79_9HELO</name>
<evidence type="ECO:0000256" key="3">
    <source>
        <dbReference type="ARBA" id="ARBA00022525"/>
    </source>
</evidence>
<dbReference type="EMBL" id="PQXO01000519">
    <property type="protein sequence ID" value="TGO84319.1"/>
    <property type="molecule type" value="Genomic_DNA"/>
</dbReference>
<feature type="signal peptide" evidence="6">
    <location>
        <begin position="1"/>
        <end position="19"/>
    </location>
</feature>
<keyword evidence="9" id="KW-1185">Reference proteome</keyword>
<reference evidence="8 9" key="1">
    <citation type="submission" date="2017-12" db="EMBL/GenBank/DDBJ databases">
        <title>Comparative genomics of Botrytis spp.</title>
        <authorList>
            <person name="Valero-Jimenez C.A."/>
            <person name="Tapia P."/>
            <person name="Veloso J."/>
            <person name="Silva-Moreno E."/>
            <person name="Staats M."/>
            <person name="Valdes J.H."/>
            <person name="Van Kan J.A.L."/>
        </authorList>
    </citation>
    <scope>NUCLEOTIDE SEQUENCE [LARGE SCALE GENOMIC DNA]</scope>
    <source>
        <strain evidence="8 9">MUCL3349</strain>
    </source>
</reference>
<evidence type="ECO:0000259" key="7">
    <source>
        <dbReference type="Pfam" id="PF03443"/>
    </source>
</evidence>
<dbReference type="STRING" id="87229.A0A4Z1KR79"/>
<keyword evidence="6" id="KW-0732">Signal</keyword>
<dbReference type="Pfam" id="PF03443">
    <property type="entry name" value="AA9"/>
    <property type="match status" value="1"/>
</dbReference>
<comment type="cofactor">
    <cofactor evidence="1">
        <name>Cu(2+)</name>
        <dbReference type="ChEBI" id="CHEBI:29036"/>
    </cofactor>
</comment>
<dbReference type="Proteomes" id="UP000297280">
    <property type="component" value="Unassembled WGS sequence"/>
</dbReference>
<protein>
    <recommendedName>
        <fullName evidence="7">Auxiliary Activity family 9 catalytic domain-containing protein</fullName>
    </recommendedName>
</protein>
<evidence type="ECO:0000256" key="2">
    <source>
        <dbReference type="ARBA" id="ARBA00004613"/>
    </source>
</evidence>
<dbReference type="PANTHER" id="PTHR33353:SF34">
    <property type="entry name" value="ENDO-BETA-1,4-GLUCANASE D"/>
    <property type="match status" value="1"/>
</dbReference>
<accession>A0A4Z1KR79</accession>
<dbReference type="CDD" id="cd21175">
    <property type="entry name" value="LPMO_AA9"/>
    <property type="match status" value="1"/>
</dbReference>
<feature type="domain" description="Auxiliary Activity family 9 catalytic" evidence="7">
    <location>
        <begin position="20"/>
        <end position="244"/>
    </location>
</feature>
<sequence length="257" mass="27719">MHLLSTIFPILSLIPAVLSHGYVSGIVANGVYTSGWQISYWYDVVNKVPYPQTPGWYEEALDIGFVAPDHYSERQGLIRSTQRTSDIICHKNAVNANVSATVAAGGTVQFQWTTWPHNIGPVLTYVANCGGSCATVNKANLKWVKIDQSGLNFSTQVWATGALMANNNTWTTIVPKTFAAGHYVFRHEIIALHGATTANGAQNYPFCVNVDVTGAGTMNPAGVVATSFYKATDPGILFNPYVTLSSYTIPGPALWTG</sequence>
<evidence type="ECO:0000313" key="9">
    <source>
        <dbReference type="Proteomes" id="UP000297280"/>
    </source>
</evidence>
<evidence type="ECO:0000256" key="5">
    <source>
        <dbReference type="ARBA" id="ARBA00023180"/>
    </source>
</evidence>
<evidence type="ECO:0000256" key="6">
    <source>
        <dbReference type="SAM" id="SignalP"/>
    </source>
</evidence>
<dbReference type="AlphaFoldDB" id="A0A4Z1KR79"/>
<keyword evidence="5" id="KW-0325">Glycoprotein</keyword>